<keyword evidence="3" id="KW-0520">NAD</keyword>
<sequence>MKVAVYSTRRYDRVMLDRANAAHRHELVYVQDALSVATAPLAEGCGAVCVFVNDNVDEAVLEALKTLGIGLVTTRSTGFNHIDAVAAQRLGIAATRVTDYSPYSVAEFAVGLLLAVNRRIARASQRTRDGNFELDGLMGFDLHGRTVGVVGTGKIGRIFASIMRGFGCRVLGFDPYPGAEFDGIGQYVPLPQLLAESDVISLHCPLTPQTRHLIDAQSLQGVRQGAFLINTSRGGLIDTEAVIDALKTHRLGGLAIDVYEQEADLFFQDLSATIITDDVIQRLVSFPNVIVTGHQAFFTAEAIGQIMATTLENITAFERGVALSNRVPLPR</sequence>
<proteinExistence type="inferred from homology"/>
<dbReference type="PANTHER" id="PTHR43026">
    <property type="entry name" value="2-HYDROXYACID DEHYDROGENASE HOMOLOG 1-RELATED"/>
    <property type="match status" value="1"/>
</dbReference>
<evidence type="ECO:0000256" key="4">
    <source>
        <dbReference type="RuleBase" id="RU003719"/>
    </source>
</evidence>
<evidence type="ECO:0000256" key="1">
    <source>
        <dbReference type="ARBA" id="ARBA00005854"/>
    </source>
</evidence>
<dbReference type="GO" id="GO:0008720">
    <property type="term" value="F:D-lactate dehydrogenase (NAD+) activity"/>
    <property type="evidence" value="ECO:0007669"/>
    <property type="project" value="TreeGrafter"/>
</dbReference>
<dbReference type="Pfam" id="PF02826">
    <property type="entry name" value="2-Hacid_dh_C"/>
    <property type="match status" value="1"/>
</dbReference>
<dbReference type="PROSITE" id="PS00671">
    <property type="entry name" value="D_2_HYDROXYACID_DH_3"/>
    <property type="match status" value="1"/>
</dbReference>
<protein>
    <submittedName>
        <fullName evidence="7">Hydroxyacid dehydrogenase</fullName>
    </submittedName>
</protein>
<keyword evidence="8" id="KW-1185">Reference proteome</keyword>
<dbReference type="EMBL" id="LLXU01000054">
    <property type="protein sequence ID" value="KRG46619.1"/>
    <property type="molecule type" value="Genomic_DNA"/>
</dbReference>
<gene>
    <name evidence="7" type="ORF">ARC20_00365</name>
</gene>
<feature type="domain" description="D-isomer specific 2-hydroxyacid dehydrogenase NAD-binding" evidence="6">
    <location>
        <begin position="110"/>
        <end position="296"/>
    </location>
</feature>
<dbReference type="PROSITE" id="PS00670">
    <property type="entry name" value="D_2_HYDROXYACID_DH_2"/>
    <property type="match status" value="1"/>
</dbReference>
<dbReference type="GO" id="GO:0051287">
    <property type="term" value="F:NAD binding"/>
    <property type="evidence" value="ECO:0007669"/>
    <property type="project" value="InterPro"/>
</dbReference>
<dbReference type="SUPFAM" id="SSF52283">
    <property type="entry name" value="Formate/glycerate dehydrogenase catalytic domain-like"/>
    <property type="match status" value="1"/>
</dbReference>
<dbReference type="InterPro" id="IPR006139">
    <property type="entry name" value="D-isomer_2_OHA_DH_cat_dom"/>
</dbReference>
<name>A0A0R0AN07_9GAMM</name>
<dbReference type="Gene3D" id="3.40.50.720">
    <property type="entry name" value="NAD(P)-binding Rossmann-like Domain"/>
    <property type="match status" value="2"/>
</dbReference>
<evidence type="ECO:0000256" key="3">
    <source>
        <dbReference type="ARBA" id="ARBA00023027"/>
    </source>
</evidence>
<dbReference type="PANTHER" id="PTHR43026:SF1">
    <property type="entry name" value="2-HYDROXYACID DEHYDROGENASE HOMOLOG 1-RELATED"/>
    <property type="match status" value="1"/>
</dbReference>
<dbReference type="SUPFAM" id="SSF51735">
    <property type="entry name" value="NAD(P)-binding Rossmann-fold domains"/>
    <property type="match status" value="1"/>
</dbReference>
<dbReference type="InterPro" id="IPR029752">
    <property type="entry name" value="D-isomer_DH_CS1"/>
</dbReference>
<evidence type="ECO:0000259" key="6">
    <source>
        <dbReference type="Pfam" id="PF02826"/>
    </source>
</evidence>
<dbReference type="PROSITE" id="PS00065">
    <property type="entry name" value="D_2_HYDROXYACID_DH_1"/>
    <property type="match status" value="1"/>
</dbReference>
<feature type="domain" description="D-isomer specific 2-hydroxyacid dehydrogenase catalytic" evidence="5">
    <location>
        <begin position="10"/>
        <end position="327"/>
    </location>
</feature>
<dbReference type="OrthoDB" id="9805416at2"/>
<evidence type="ECO:0000259" key="5">
    <source>
        <dbReference type="Pfam" id="PF00389"/>
    </source>
</evidence>
<comment type="similarity">
    <text evidence="1 4">Belongs to the D-isomer specific 2-hydroxyacid dehydrogenase family.</text>
</comment>
<dbReference type="InterPro" id="IPR029753">
    <property type="entry name" value="D-isomer_DH_CS"/>
</dbReference>
<dbReference type="RefSeq" id="WP_057644679.1">
    <property type="nucleotide sequence ID" value="NZ_LLXU01000054.1"/>
</dbReference>
<dbReference type="InterPro" id="IPR036291">
    <property type="entry name" value="NAD(P)-bd_dom_sf"/>
</dbReference>
<dbReference type="Pfam" id="PF00389">
    <property type="entry name" value="2-Hacid_dh"/>
    <property type="match status" value="1"/>
</dbReference>
<organism evidence="7 8">
    <name type="scientific">Stenotrophomonas panacihumi</name>
    <dbReference type="NCBI Taxonomy" id="676599"/>
    <lineage>
        <taxon>Bacteria</taxon>
        <taxon>Pseudomonadati</taxon>
        <taxon>Pseudomonadota</taxon>
        <taxon>Gammaproteobacteria</taxon>
        <taxon>Lysobacterales</taxon>
        <taxon>Lysobacteraceae</taxon>
        <taxon>Stenotrophomonas</taxon>
    </lineage>
</organism>
<accession>A0A0R0AN07</accession>
<reference evidence="7 8" key="1">
    <citation type="submission" date="2015-10" db="EMBL/GenBank/DDBJ databases">
        <title>Genome sequencing and analysis of members of genus Stenotrophomonas.</title>
        <authorList>
            <person name="Patil P.P."/>
            <person name="Midha S."/>
            <person name="Patil P.B."/>
        </authorList>
    </citation>
    <scope>NUCLEOTIDE SEQUENCE [LARGE SCALE GENOMIC DNA]</scope>
    <source>
        <strain evidence="7 8">JCM 16536</strain>
    </source>
</reference>
<evidence type="ECO:0000313" key="8">
    <source>
        <dbReference type="Proteomes" id="UP000051802"/>
    </source>
</evidence>
<comment type="caution">
    <text evidence="7">The sequence shown here is derived from an EMBL/GenBank/DDBJ whole genome shotgun (WGS) entry which is preliminary data.</text>
</comment>
<dbReference type="CDD" id="cd12183">
    <property type="entry name" value="LDH_like_2"/>
    <property type="match status" value="1"/>
</dbReference>
<dbReference type="InterPro" id="IPR006140">
    <property type="entry name" value="D-isomer_DH_NAD-bd"/>
</dbReference>
<dbReference type="STRING" id="676599.ARC20_00365"/>
<dbReference type="AlphaFoldDB" id="A0A0R0AN07"/>
<dbReference type="Proteomes" id="UP000051802">
    <property type="component" value="Unassembled WGS sequence"/>
</dbReference>
<evidence type="ECO:0000256" key="2">
    <source>
        <dbReference type="ARBA" id="ARBA00023002"/>
    </source>
</evidence>
<keyword evidence="2 4" id="KW-0560">Oxidoreductase</keyword>
<dbReference type="InterPro" id="IPR058205">
    <property type="entry name" value="D-LDH-like"/>
</dbReference>
<evidence type="ECO:0000313" key="7">
    <source>
        <dbReference type="EMBL" id="KRG46619.1"/>
    </source>
</evidence>